<dbReference type="InterPro" id="IPR039426">
    <property type="entry name" value="TonB-dep_rcpt-like"/>
</dbReference>
<dbReference type="Pfam" id="PF07715">
    <property type="entry name" value="Plug"/>
    <property type="match status" value="1"/>
</dbReference>
<evidence type="ECO:0000256" key="4">
    <source>
        <dbReference type="ARBA" id="ARBA00022692"/>
    </source>
</evidence>
<keyword evidence="4 7" id="KW-0812">Transmembrane</keyword>
<evidence type="ECO:0000259" key="8">
    <source>
        <dbReference type="SMART" id="SM00965"/>
    </source>
</evidence>
<dbReference type="Gene3D" id="2.40.170.20">
    <property type="entry name" value="TonB-dependent receptor, beta-barrel domain"/>
    <property type="match status" value="1"/>
</dbReference>
<dbReference type="Gene3D" id="2.170.130.10">
    <property type="entry name" value="TonB-dependent receptor, plug domain"/>
    <property type="match status" value="1"/>
</dbReference>
<comment type="subcellular location">
    <subcellularLocation>
        <location evidence="1 7">Cell outer membrane</location>
        <topology evidence="1 7">Multi-pass membrane protein</topology>
    </subcellularLocation>
</comment>
<dbReference type="Proteomes" id="UP000199310">
    <property type="component" value="Unassembled WGS sequence"/>
</dbReference>
<dbReference type="InterPro" id="IPR023996">
    <property type="entry name" value="TonB-dep_OMP_SusC/RagA"/>
</dbReference>
<feature type="domain" description="Secretin/TonB short N-terminal" evidence="8">
    <location>
        <begin position="73"/>
        <end position="124"/>
    </location>
</feature>
<organism evidence="9 10">
    <name type="scientific">Chitinophaga arvensicola</name>
    <dbReference type="NCBI Taxonomy" id="29529"/>
    <lineage>
        <taxon>Bacteria</taxon>
        <taxon>Pseudomonadati</taxon>
        <taxon>Bacteroidota</taxon>
        <taxon>Chitinophagia</taxon>
        <taxon>Chitinophagales</taxon>
        <taxon>Chitinophagaceae</taxon>
        <taxon>Chitinophaga</taxon>
    </lineage>
</organism>
<evidence type="ECO:0000256" key="6">
    <source>
        <dbReference type="ARBA" id="ARBA00023237"/>
    </source>
</evidence>
<dbReference type="OrthoDB" id="9768177at2"/>
<dbReference type="NCBIfam" id="TIGR04056">
    <property type="entry name" value="OMP_RagA_SusC"/>
    <property type="match status" value="1"/>
</dbReference>
<dbReference type="InterPro" id="IPR037066">
    <property type="entry name" value="Plug_dom_sf"/>
</dbReference>
<dbReference type="PROSITE" id="PS52016">
    <property type="entry name" value="TONB_DEPENDENT_REC_3"/>
    <property type="match status" value="1"/>
</dbReference>
<dbReference type="STRING" id="29529.SAMN04488122_3592"/>
<keyword evidence="2 7" id="KW-0813">Transport</keyword>
<dbReference type="RefSeq" id="WP_089897014.1">
    <property type="nucleotide sequence ID" value="NZ_FOJG01000002.1"/>
</dbReference>
<evidence type="ECO:0000256" key="2">
    <source>
        <dbReference type="ARBA" id="ARBA00022448"/>
    </source>
</evidence>
<comment type="similarity">
    <text evidence="7">Belongs to the TonB-dependent receptor family.</text>
</comment>
<dbReference type="SMART" id="SM00965">
    <property type="entry name" value="STN"/>
    <property type="match status" value="1"/>
</dbReference>
<keyword evidence="10" id="KW-1185">Reference proteome</keyword>
<dbReference type="Pfam" id="PF13715">
    <property type="entry name" value="CarbopepD_reg_2"/>
    <property type="match status" value="1"/>
</dbReference>
<dbReference type="InterPro" id="IPR036942">
    <property type="entry name" value="Beta-barrel_TonB_sf"/>
</dbReference>
<gene>
    <name evidence="9" type="ORF">SAMN04488122_3592</name>
</gene>
<dbReference type="SUPFAM" id="SSF56935">
    <property type="entry name" value="Porins"/>
    <property type="match status" value="1"/>
</dbReference>
<evidence type="ECO:0000313" key="9">
    <source>
        <dbReference type="EMBL" id="SEW49818.1"/>
    </source>
</evidence>
<accession>A0A1I0S6W9</accession>
<keyword evidence="6 7" id="KW-0998">Cell outer membrane</keyword>
<dbReference type="InterPro" id="IPR012910">
    <property type="entry name" value="Plug_dom"/>
</dbReference>
<dbReference type="EMBL" id="FOJG01000002">
    <property type="protein sequence ID" value="SEW49818.1"/>
    <property type="molecule type" value="Genomic_DNA"/>
</dbReference>
<keyword evidence="5 7" id="KW-0472">Membrane</keyword>
<reference evidence="10" key="1">
    <citation type="submission" date="2016-10" db="EMBL/GenBank/DDBJ databases">
        <authorList>
            <person name="Varghese N."/>
            <person name="Submissions S."/>
        </authorList>
    </citation>
    <scope>NUCLEOTIDE SEQUENCE [LARGE SCALE GENOMIC DNA]</scope>
    <source>
        <strain evidence="10">DSM 3695</strain>
    </source>
</reference>
<dbReference type="Pfam" id="PF07660">
    <property type="entry name" value="STN"/>
    <property type="match status" value="1"/>
</dbReference>
<evidence type="ECO:0000256" key="1">
    <source>
        <dbReference type="ARBA" id="ARBA00004571"/>
    </source>
</evidence>
<proteinExistence type="inferred from homology"/>
<evidence type="ECO:0000256" key="5">
    <source>
        <dbReference type="ARBA" id="ARBA00023136"/>
    </source>
</evidence>
<sequence length="1217" mass="134406">MQSSAKGMCYPKKSGKPATLSVRRLLNQKVAALVLLLVLTLAGKAVMAQTISLSAKQAPLSKILPELKKQSGYQFFYNDAMLAKASPVSLDVERASLKDVLAIIFRNQPLTYAIVAKTVVVKDTAMLSQMDVVGFLKDENGKPAAGISVQEKGRSKGTFSNADGLFVLKDIDPGATLLFTGLNVETHEVRINGRSDLATITLKTKVTALNEINVAVSTGYQTISKERSAGSFSKPDMAVVADRSTSMNILQRLDGQIPGLVINNSPSASTDKNTFLIRGLNTLQSDRNPLVVVDGIAVDVSRISTINPQDVADITVLKDATAASIWGARASNGVIVINTKKGKSGKMKVTYDGFVNFQGRPQYDYFHMMNSSQYIQTMREVFDSVSLYMPYQRATTYDPLNSVYGLAPSNQILYDMKNGVISKEVGNAKLDSLGRISNTSQMGDIWYRPSLLTNHTVTVSGGTDKHAYYNSFAYTDNKSYTPGSKDNTFKLNTRQDFNFNRLLKIYVSADLTNNSTTDSRPISIDNRYLPYQLFRDDNGNSLNMPYMGYLSERERPNIEKLSKINMNYNPIDNMNTGYTKSNTFSGRFNTGITVNLYKGLKFEGVYAYVKETGKTQVYDDVSNYQQRANITNFAVANSDGTVTYNLPTKGGRYTVYNSSLDNWVVRNQLHYDKNWNNGKHQLTALAGAEAQEQRTVVNRSTVYGYDEELQTYPMLDYKLLSTTGIVGPILPTGIDRKSSRLSTSNDENGSYFGESETIPRSRFTSYYGNAAYTLLRKYSINASLRNDQSNLFGLNRSAQRKPVWSIGGKWNIANESFMHDVSWVDALAVRATYGLTGMSPKPGSAASYDIFKPATVRYVPGGQALNISTLSNPDLTWESTKTYNVGIDFGILRNRLSGSVDLYLKNTDNLLGLLPVNPLAGTSSIYGNVGSLTNKGFDIALSSLNIDAGKFSWSTTLNMSYNKNKLTNLGLIATPISRGDQLLNNSYVLNYPAFAVFTYRYAGLDASGDPQIRLADGKVTKANNVAKPEDMVFKGVYQPVWSGGLSNMFHYKGFSLSVNTIFNMGNVMYRDMNTQYSGSFNVGYMNFRSGNINTEFLDRWKQPGDELKTNVPRFVANPSTSSAQRTTSYYTRGDINVVDASYIKIRDISLVYQLPAQVVSMMHIEGLSFRAQLSNLMLWKANHYGLDPEFSNSTSPGTSSIMPANQKAITIGAHLTL</sequence>
<dbReference type="SUPFAM" id="SSF49464">
    <property type="entry name" value="Carboxypeptidase regulatory domain-like"/>
    <property type="match status" value="1"/>
</dbReference>
<dbReference type="NCBIfam" id="TIGR04057">
    <property type="entry name" value="SusC_RagA_signa"/>
    <property type="match status" value="1"/>
</dbReference>
<evidence type="ECO:0000313" key="10">
    <source>
        <dbReference type="Proteomes" id="UP000199310"/>
    </source>
</evidence>
<name>A0A1I0S6W9_9BACT</name>
<keyword evidence="3 7" id="KW-1134">Transmembrane beta strand</keyword>
<dbReference type="GO" id="GO:0009279">
    <property type="term" value="C:cell outer membrane"/>
    <property type="evidence" value="ECO:0007669"/>
    <property type="project" value="UniProtKB-SubCell"/>
</dbReference>
<dbReference type="InterPro" id="IPR008969">
    <property type="entry name" value="CarboxyPept-like_regulatory"/>
</dbReference>
<dbReference type="AlphaFoldDB" id="A0A1I0S6W9"/>
<dbReference type="InterPro" id="IPR023997">
    <property type="entry name" value="TonB-dep_OMP_SusC/RagA_CS"/>
</dbReference>
<evidence type="ECO:0000256" key="3">
    <source>
        <dbReference type="ARBA" id="ARBA00022452"/>
    </source>
</evidence>
<dbReference type="InterPro" id="IPR011662">
    <property type="entry name" value="Secretin/TonB_short_N"/>
</dbReference>
<evidence type="ECO:0000256" key="7">
    <source>
        <dbReference type="PROSITE-ProRule" id="PRU01360"/>
    </source>
</evidence>
<protein>
    <submittedName>
        <fullName evidence="9">TonB-linked outer membrane protein, SusC/RagA family</fullName>
    </submittedName>
</protein>